<feature type="region of interest" description="Disordered" evidence="1">
    <location>
        <begin position="1"/>
        <end position="97"/>
    </location>
</feature>
<evidence type="ECO:0000313" key="3">
    <source>
        <dbReference type="Proteomes" id="UP000309340"/>
    </source>
</evidence>
<feature type="compositionally biased region" description="Gly residues" evidence="1">
    <location>
        <begin position="84"/>
        <end position="97"/>
    </location>
</feature>
<protein>
    <submittedName>
        <fullName evidence="2">Uncharacterized protein</fullName>
    </submittedName>
</protein>
<name>A0A4V5N7U1_9PEZI</name>
<gene>
    <name evidence="2" type="ORF">B0A55_13320</name>
</gene>
<dbReference type="AlphaFoldDB" id="A0A4V5N7U1"/>
<feature type="compositionally biased region" description="Polar residues" evidence="1">
    <location>
        <begin position="46"/>
        <end position="63"/>
    </location>
</feature>
<accession>A0A4V5N7U1</accession>
<proteinExistence type="predicted"/>
<feature type="compositionally biased region" description="Low complexity" evidence="1">
    <location>
        <begin position="22"/>
        <end position="33"/>
    </location>
</feature>
<comment type="caution">
    <text evidence="2">The sequence shown here is derived from an EMBL/GenBank/DDBJ whole genome shotgun (WGS) entry which is preliminary data.</text>
</comment>
<dbReference type="EMBL" id="NAJQ01002583">
    <property type="protein sequence ID" value="TKA41029.1"/>
    <property type="molecule type" value="Genomic_DNA"/>
</dbReference>
<sequence>MPPLPSSPPVTGRTQPTIAPKTTASRTATVTRRPGSAASVRRPPSVASSTPKNGTPKVSSQTGAAAGSRLQPAKPRGNSDKENSGGGKVAGDGGSKV</sequence>
<evidence type="ECO:0000256" key="1">
    <source>
        <dbReference type="SAM" id="MobiDB-lite"/>
    </source>
</evidence>
<dbReference type="Proteomes" id="UP000309340">
    <property type="component" value="Unassembled WGS sequence"/>
</dbReference>
<keyword evidence="3" id="KW-1185">Reference proteome</keyword>
<organism evidence="2 3">
    <name type="scientific">Friedmanniomyces simplex</name>
    <dbReference type="NCBI Taxonomy" id="329884"/>
    <lineage>
        <taxon>Eukaryota</taxon>
        <taxon>Fungi</taxon>
        <taxon>Dikarya</taxon>
        <taxon>Ascomycota</taxon>
        <taxon>Pezizomycotina</taxon>
        <taxon>Dothideomycetes</taxon>
        <taxon>Dothideomycetidae</taxon>
        <taxon>Mycosphaerellales</taxon>
        <taxon>Teratosphaeriaceae</taxon>
        <taxon>Friedmanniomyces</taxon>
    </lineage>
</organism>
<reference evidence="2 3" key="1">
    <citation type="submission" date="2017-03" db="EMBL/GenBank/DDBJ databases">
        <title>Genomes of endolithic fungi from Antarctica.</title>
        <authorList>
            <person name="Coleine C."/>
            <person name="Masonjones S."/>
            <person name="Stajich J.E."/>
        </authorList>
    </citation>
    <scope>NUCLEOTIDE SEQUENCE [LARGE SCALE GENOMIC DNA]</scope>
    <source>
        <strain evidence="2 3">CCFEE 5184</strain>
    </source>
</reference>
<evidence type="ECO:0000313" key="2">
    <source>
        <dbReference type="EMBL" id="TKA41029.1"/>
    </source>
</evidence>
<feature type="non-terminal residue" evidence="2">
    <location>
        <position position="97"/>
    </location>
</feature>